<comment type="caution">
    <text evidence="1">The sequence shown here is derived from an EMBL/GenBank/DDBJ whole genome shotgun (WGS) entry which is preliminary data.</text>
</comment>
<dbReference type="SUPFAM" id="SSF52540">
    <property type="entry name" value="P-loop containing nucleoside triphosphate hydrolases"/>
    <property type="match status" value="1"/>
</dbReference>
<accession>A0A0G0T0S6</accession>
<sequence length="215" mass="23985">MHAFLLIGNSTEYIVQSTEELAKKLKAKILEYPLAKIEDVRNLNSLLRLHIDKPTLVVSYDIHEATEEALNAFLKNLEEPQENVSFALTAPSAKKVLSTIVSRCQIIKSTNQTASLRGQIYKSTNEETEKFLAMTIGKKLAYIDKICAPGGVKARQKAIELVENTVNLLHGKLHSDQVKYNCIAKNIETATQTLTRLKGNGNVNLQLTNLIINLR</sequence>
<dbReference type="Proteomes" id="UP000034562">
    <property type="component" value="Unassembled WGS sequence"/>
</dbReference>
<protein>
    <submittedName>
        <fullName evidence="1">Polymerase III subunit delta protein</fullName>
    </submittedName>
</protein>
<dbReference type="EMBL" id="LBZK01000018">
    <property type="protein sequence ID" value="KKR70648.1"/>
    <property type="molecule type" value="Genomic_DNA"/>
</dbReference>
<dbReference type="Gene3D" id="3.40.50.300">
    <property type="entry name" value="P-loop containing nucleotide triphosphate hydrolases"/>
    <property type="match status" value="1"/>
</dbReference>
<dbReference type="Pfam" id="PF13177">
    <property type="entry name" value="DNA_pol3_delta2"/>
    <property type="match status" value="1"/>
</dbReference>
<dbReference type="InterPro" id="IPR027417">
    <property type="entry name" value="P-loop_NTPase"/>
</dbReference>
<dbReference type="AlphaFoldDB" id="A0A0G0T0S6"/>
<gene>
    <name evidence="1" type="ORF">UU12_C0018G0007</name>
</gene>
<proteinExistence type="predicted"/>
<evidence type="ECO:0000313" key="1">
    <source>
        <dbReference type="EMBL" id="KKR70648.1"/>
    </source>
</evidence>
<name>A0A0G0T0S6_9BACT</name>
<evidence type="ECO:0000313" key="2">
    <source>
        <dbReference type="Proteomes" id="UP000034562"/>
    </source>
</evidence>
<reference evidence="1 2" key="1">
    <citation type="journal article" date="2015" name="Nature">
        <title>rRNA introns, odd ribosomes, and small enigmatic genomes across a large radiation of phyla.</title>
        <authorList>
            <person name="Brown C.T."/>
            <person name="Hug L.A."/>
            <person name="Thomas B.C."/>
            <person name="Sharon I."/>
            <person name="Castelle C.J."/>
            <person name="Singh A."/>
            <person name="Wilkins M.J."/>
            <person name="Williams K.H."/>
            <person name="Banfield J.F."/>
        </authorList>
    </citation>
    <scope>NUCLEOTIDE SEQUENCE [LARGE SCALE GENOMIC DNA]</scope>
</reference>
<dbReference type="STRING" id="1618563.UU12_C0018G0007"/>
<organism evidence="1 2">
    <name type="scientific">Candidatus Woesebacteria bacterium GW2011_GWA2_40_7b</name>
    <dbReference type="NCBI Taxonomy" id="1618563"/>
    <lineage>
        <taxon>Bacteria</taxon>
        <taxon>Candidatus Woeseibacteriota</taxon>
    </lineage>
</organism>